<dbReference type="InterPro" id="IPR012337">
    <property type="entry name" value="RNaseH-like_sf"/>
</dbReference>
<proteinExistence type="predicted"/>
<evidence type="ECO:0000256" key="1">
    <source>
        <dbReference type="ARBA" id="ARBA00004123"/>
    </source>
</evidence>
<dbReference type="PANTHER" id="PTHR46481">
    <property type="entry name" value="ZINC FINGER BED DOMAIN-CONTAINING PROTEIN 4"/>
    <property type="match status" value="1"/>
</dbReference>
<evidence type="ECO:0000256" key="5">
    <source>
        <dbReference type="ARBA" id="ARBA00023015"/>
    </source>
</evidence>
<gene>
    <name evidence="10" type="primary">LOC118878667</name>
</gene>
<dbReference type="InterPro" id="IPR052035">
    <property type="entry name" value="ZnF_BED_domain_contain"/>
</dbReference>
<keyword evidence="6" id="KW-0804">Transcription</keyword>
<dbReference type="Pfam" id="PF02892">
    <property type="entry name" value="zf-BED"/>
    <property type="match status" value="1"/>
</dbReference>
<keyword evidence="5" id="KW-0805">Transcription regulation</keyword>
<accession>A0AB40AF20</accession>
<dbReference type="PANTHER" id="PTHR46481:SF10">
    <property type="entry name" value="ZINC FINGER BED DOMAIN-CONTAINING PROTEIN 39"/>
    <property type="match status" value="1"/>
</dbReference>
<dbReference type="RefSeq" id="XP_036677606.3">
    <property type="nucleotide sequence ID" value="XM_036821711.3"/>
</dbReference>
<keyword evidence="9" id="KW-1185">Reference proteome</keyword>
<evidence type="ECO:0000313" key="10">
    <source>
        <dbReference type="RefSeq" id="XP_036677606.3"/>
    </source>
</evidence>
<keyword evidence="7" id="KW-0539">Nucleus</keyword>
<keyword evidence="3" id="KW-0863">Zinc-finger</keyword>
<dbReference type="Proteomes" id="UP001652628">
    <property type="component" value="Chromosome 2"/>
</dbReference>
<organism evidence="9 10">
    <name type="scientific">Drosophila suzukii</name>
    <name type="common">Spotted-wing drosophila fruit fly</name>
    <dbReference type="NCBI Taxonomy" id="28584"/>
    <lineage>
        <taxon>Eukaryota</taxon>
        <taxon>Metazoa</taxon>
        <taxon>Ecdysozoa</taxon>
        <taxon>Arthropoda</taxon>
        <taxon>Hexapoda</taxon>
        <taxon>Insecta</taxon>
        <taxon>Pterygota</taxon>
        <taxon>Neoptera</taxon>
        <taxon>Endopterygota</taxon>
        <taxon>Diptera</taxon>
        <taxon>Brachycera</taxon>
        <taxon>Muscomorpha</taxon>
        <taxon>Ephydroidea</taxon>
        <taxon>Drosophilidae</taxon>
        <taxon>Drosophila</taxon>
        <taxon>Sophophora</taxon>
    </lineage>
</organism>
<evidence type="ECO:0000256" key="3">
    <source>
        <dbReference type="ARBA" id="ARBA00022771"/>
    </source>
</evidence>
<evidence type="ECO:0000313" key="9">
    <source>
        <dbReference type="Proteomes" id="UP001652628"/>
    </source>
</evidence>
<dbReference type="GO" id="GO:0005634">
    <property type="term" value="C:nucleus"/>
    <property type="evidence" value="ECO:0007669"/>
    <property type="project" value="UniProtKB-SubCell"/>
</dbReference>
<sequence length="376" mass="42911">MGRELNKKVQQFFKLNLEENKSICSVCGIKLSGNHSTNLRRHLRTNHMDIFNEWNNSGHSQSTQCEEKRKISYQASEEAIVSSLIKIVTTDGKPFIFLDSEGFEEIMDPIYYALGMNPVTSRNIMNFVSVKEQFVKENIRALVKGKLVSLKIDVATRMDKAILGINLQMVHASLAKTEIIVKTLGMIELGGSHTGIYIKNKILEVLDDYGISLDQVYSVTSDNGRNMIKAVQVLNDATEEFLFEENTESENLLNELDTIELANIHLVRCAAHKAKEIADKISSCRTLCKSLRIETYRRILIENQRNIPSLDVATRWNSTYLMLKRLLDLKDFLATQSYICVDPDWDWIETYIDAFSDAYQATLKLQDKNLVYSESS</sequence>
<dbReference type="GO" id="GO:0003677">
    <property type="term" value="F:DNA binding"/>
    <property type="evidence" value="ECO:0007669"/>
    <property type="project" value="InterPro"/>
</dbReference>
<name>A0AB40AF20_DROSZ</name>
<evidence type="ECO:0000256" key="2">
    <source>
        <dbReference type="ARBA" id="ARBA00022723"/>
    </source>
</evidence>
<protein>
    <recommendedName>
        <fullName evidence="8">BED-type domain-containing protein</fullName>
    </recommendedName>
</protein>
<evidence type="ECO:0000259" key="8">
    <source>
        <dbReference type="Pfam" id="PF02892"/>
    </source>
</evidence>
<evidence type="ECO:0000256" key="6">
    <source>
        <dbReference type="ARBA" id="ARBA00023163"/>
    </source>
</evidence>
<dbReference type="SUPFAM" id="SSF53098">
    <property type="entry name" value="Ribonuclease H-like"/>
    <property type="match status" value="1"/>
</dbReference>
<keyword evidence="2" id="KW-0479">Metal-binding</keyword>
<dbReference type="GO" id="GO:0008270">
    <property type="term" value="F:zinc ion binding"/>
    <property type="evidence" value="ECO:0007669"/>
    <property type="project" value="UniProtKB-KW"/>
</dbReference>
<keyword evidence="4" id="KW-0862">Zinc</keyword>
<evidence type="ECO:0000256" key="7">
    <source>
        <dbReference type="ARBA" id="ARBA00023242"/>
    </source>
</evidence>
<reference evidence="10" key="1">
    <citation type="submission" date="2025-08" db="UniProtKB">
        <authorList>
            <consortium name="RefSeq"/>
        </authorList>
    </citation>
    <scope>IDENTIFICATION</scope>
</reference>
<dbReference type="GeneID" id="118878667"/>
<comment type="subcellular location">
    <subcellularLocation>
        <location evidence="1">Nucleus</location>
    </subcellularLocation>
</comment>
<dbReference type="AlphaFoldDB" id="A0AB40AF20"/>
<evidence type="ECO:0000256" key="4">
    <source>
        <dbReference type="ARBA" id="ARBA00022833"/>
    </source>
</evidence>
<feature type="domain" description="BED-type" evidence="8">
    <location>
        <begin position="12"/>
        <end position="47"/>
    </location>
</feature>
<dbReference type="InterPro" id="IPR003656">
    <property type="entry name" value="Znf_BED"/>
</dbReference>